<dbReference type="InterPro" id="IPR039420">
    <property type="entry name" value="WalR-like"/>
</dbReference>
<dbReference type="Gene3D" id="1.10.10.10">
    <property type="entry name" value="Winged helix-like DNA-binding domain superfamily/Winged helix DNA-binding domain"/>
    <property type="match status" value="1"/>
</dbReference>
<dbReference type="PROSITE" id="PS50110">
    <property type="entry name" value="RESPONSE_REGULATORY"/>
    <property type="match status" value="1"/>
</dbReference>
<dbReference type="SMART" id="SM00862">
    <property type="entry name" value="Trans_reg_C"/>
    <property type="match status" value="1"/>
</dbReference>
<dbReference type="InterPro" id="IPR011006">
    <property type="entry name" value="CheY-like_superfamily"/>
</dbReference>
<keyword evidence="2" id="KW-0597">Phosphoprotein</keyword>
<dbReference type="EMBL" id="CP134146">
    <property type="protein sequence ID" value="WNC67894.1"/>
    <property type="molecule type" value="Genomic_DNA"/>
</dbReference>
<dbReference type="Gene3D" id="3.40.50.2300">
    <property type="match status" value="1"/>
</dbReference>
<feature type="domain" description="OmpR/PhoB-type" evidence="5">
    <location>
        <begin position="138"/>
        <end position="237"/>
    </location>
</feature>
<keyword evidence="1 3" id="KW-0238">DNA-binding</keyword>
<dbReference type="Pfam" id="PF00486">
    <property type="entry name" value="Trans_reg_C"/>
    <property type="match status" value="1"/>
</dbReference>
<dbReference type="Pfam" id="PF00072">
    <property type="entry name" value="Response_reg"/>
    <property type="match status" value="1"/>
</dbReference>
<dbReference type="PANTHER" id="PTHR48111">
    <property type="entry name" value="REGULATOR OF RPOS"/>
    <property type="match status" value="1"/>
</dbReference>
<dbReference type="Proteomes" id="UP001248581">
    <property type="component" value="Chromosome"/>
</dbReference>
<protein>
    <submittedName>
        <fullName evidence="6">Response regulator transcription factor</fullName>
    </submittedName>
</protein>
<evidence type="ECO:0000313" key="7">
    <source>
        <dbReference type="Proteomes" id="UP001248581"/>
    </source>
</evidence>
<dbReference type="InterPro" id="IPR036388">
    <property type="entry name" value="WH-like_DNA-bd_sf"/>
</dbReference>
<reference evidence="7" key="1">
    <citation type="submission" date="2023-09" db="EMBL/GenBank/DDBJ databases">
        <authorList>
            <person name="Li S."/>
            <person name="Li X."/>
            <person name="Zhang C."/>
            <person name="Zhao Z."/>
        </authorList>
    </citation>
    <scope>NUCLEOTIDE SEQUENCE [LARGE SCALE GENOMIC DNA]</scope>
    <source>
        <strain evidence="7">SQ345</strain>
    </source>
</reference>
<dbReference type="PANTHER" id="PTHR48111:SF47">
    <property type="entry name" value="TRANSCRIPTIONAL REGULATORY PROTEIN RSTA"/>
    <property type="match status" value="1"/>
</dbReference>
<feature type="domain" description="Response regulatory" evidence="4">
    <location>
        <begin position="13"/>
        <end position="126"/>
    </location>
</feature>
<evidence type="ECO:0000256" key="2">
    <source>
        <dbReference type="PROSITE-ProRule" id="PRU00169"/>
    </source>
</evidence>
<dbReference type="SMART" id="SM00448">
    <property type="entry name" value="REC"/>
    <property type="match status" value="1"/>
</dbReference>
<accession>A0ABY9TJD3</accession>
<evidence type="ECO:0000259" key="5">
    <source>
        <dbReference type="PROSITE" id="PS51755"/>
    </source>
</evidence>
<keyword evidence="7" id="KW-1185">Reference proteome</keyword>
<dbReference type="SUPFAM" id="SSF52172">
    <property type="entry name" value="CheY-like"/>
    <property type="match status" value="1"/>
</dbReference>
<dbReference type="InterPro" id="IPR001867">
    <property type="entry name" value="OmpR/PhoB-type_DNA-bd"/>
</dbReference>
<dbReference type="CDD" id="cd00383">
    <property type="entry name" value="trans_reg_C"/>
    <property type="match status" value="1"/>
</dbReference>
<evidence type="ECO:0000259" key="4">
    <source>
        <dbReference type="PROSITE" id="PS50110"/>
    </source>
</evidence>
<dbReference type="PROSITE" id="PS51755">
    <property type="entry name" value="OMPR_PHOB"/>
    <property type="match status" value="1"/>
</dbReference>
<name>A0ABY9TJD3_9GAMM</name>
<dbReference type="RefSeq" id="WP_348387053.1">
    <property type="nucleotide sequence ID" value="NZ_CP134146.1"/>
</dbReference>
<dbReference type="InterPro" id="IPR001789">
    <property type="entry name" value="Sig_transdc_resp-reg_receiver"/>
</dbReference>
<evidence type="ECO:0000313" key="6">
    <source>
        <dbReference type="EMBL" id="WNC67894.1"/>
    </source>
</evidence>
<feature type="DNA-binding region" description="OmpR/PhoB-type" evidence="3">
    <location>
        <begin position="138"/>
        <end position="237"/>
    </location>
</feature>
<sequence length="239" mass="26425">MNNAANTVSEFSTIMIVEDDKVLSSLLKSYLENSAHVVHQVFRGDHAARSQIKIQPDLVILDVGLPGKDGYKVCHELRATYSGPILFLTSNNSEAEHLAAFNVGGDAYLVKPASPQLISANIDALLRRTKDRKQGSSRQKLTVGEISVTPSEQKCEVNGDEISLSVFEFELLSLLMFNAGKVLTRDDIYKLLLGREYDGSERSVDVRLSRLRDKLINQGVAQTEIKTIWGKGYLLSAND</sequence>
<evidence type="ECO:0000256" key="3">
    <source>
        <dbReference type="PROSITE-ProRule" id="PRU01091"/>
    </source>
</evidence>
<evidence type="ECO:0000256" key="1">
    <source>
        <dbReference type="ARBA" id="ARBA00023125"/>
    </source>
</evidence>
<gene>
    <name evidence="6" type="ORF">RI845_15375</name>
</gene>
<proteinExistence type="predicted"/>
<organism evidence="6 7">
    <name type="scientific">Thalassotalea nanhaiensis</name>
    <dbReference type="NCBI Taxonomy" id="3065648"/>
    <lineage>
        <taxon>Bacteria</taxon>
        <taxon>Pseudomonadati</taxon>
        <taxon>Pseudomonadota</taxon>
        <taxon>Gammaproteobacteria</taxon>
        <taxon>Alteromonadales</taxon>
        <taxon>Colwelliaceae</taxon>
        <taxon>Thalassotalea</taxon>
    </lineage>
</organism>
<feature type="modified residue" description="4-aspartylphosphate" evidence="2">
    <location>
        <position position="62"/>
    </location>
</feature>